<evidence type="ECO:0000256" key="8">
    <source>
        <dbReference type="ARBA" id="ARBA00031572"/>
    </source>
</evidence>
<evidence type="ECO:0000256" key="2">
    <source>
        <dbReference type="ARBA" id="ARBA00011232"/>
    </source>
</evidence>
<dbReference type="FunFam" id="1.20.900.10:FF:000002">
    <property type="entry name" value="Rho guanine nucleotide exchange factor 9"/>
    <property type="match status" value="1"/>
</dbReference>
<feature type="region of interest" description="Disordered" evidence="13">
    <location>
        <begin position="337"/>
        <end position="363"/>
    </location>
</feature>
<dbReference type="SMART" id="SM00233">
    <property type="entry name" value="PH"/>
    <property type="match status" value="1"/>
</dbReference>
<evidence type="ECO:0000256" key="12">
    <source>
        <dbReference type="PROSITE-ProRule" id="PRU00192"/>
    </source>
</evidence>
<dbReference type="SUPFAM" id="SSF50044">
    <property type="entry name" value="SH3-domain"/>
    <property type="match status" value="1"/>
</dbReference>
<dbReference type="PANTHER" id="PTHR47544:SF4">
    <property type="entry name" value="RHO GUANINE NUCLEOTIDE EXCHANGE FACTOR 9"/>
    <property type="match status" value="1"/>
</dbReference>
<keyword evidence="5" id="KW-0963">Cytoplasm</keyword>
<feature type="compositionally biased region" description="Low complexity" evidence="13">
    <location>
        <begin position="387"/>
        <end position="400"/>
    </location>
</feature>
<evidence type="ECO:0000256" key="13">
    <source>
        <dbReference type="SAM" id="MobiDB-lite"/>
    </source>
</evidence>
<dbReference type="Ensembl" id="ENSCVAT00000009599.1">
    <property type="protein sequence ID" value="ENSCVAP00000022314.1"/>
    <property type="gene ID" value="ENSCVAG00000004987.1"/>
</dbReference>
<dbReference type="SUPFAM" id="SSF48065">
    <property type="entry name" value="DBL homology domain (DH-domain)"/>
    <property type="match status" value="1"/>
</dbReference>
<evidence type="ECO:0000259" key="14">
    <source>
        <dbReference type="PROSITE" id="PS50002"/>
    </source>
</evidence>
<dbReference type="PROSITE" id="PS50002">
    <property type="entry name" value="SH3"/>
    <property type="match status" value="1"/>
</dbReference>
<name>A0A3Q2DTW2_CYPVA</name>
<feature type="compositionally biased region" description="Polar residues" evidence="13">
    <location>
        <begin position="50"/>
        <end position="59"/>
    </location>
</feature>
<evidence type="ECO:0000313" key="17">
    <source>
        <dbReference type="Ensembl" id="ENSCVAP00000022314.1"/>
    </source>
</evidence>
<sequence>MEQTDSPASESRNPNGFVNRVFNVSLDVENETGSVCIQQTGLGPVEVQRDSQAASSQTPVRDRQEVNRRARASGGIWRILNRKRAVSELERRPHSMILPGEATIPKLSFADKVRSFKKLKSPAAFRGKAGKLSTAKFSNSLVDEGSLCHDVGTPQQTCKGTLRSRGKRHSYAGYTVDFDCSFDELDLSAPIEGRQPTAAEEAVIQNGCKPSDRVSYPKKSNSNSNNCNRSSADCEEPSVRSSPRAQRSGGRRPKDVWSYLRRISLLGKGNPVYSERSFDSELPSLEKTMDSDFGSVDFESVRDFQPPPPPPKPSDTKGHFGGLFKFFTSVAESARKWRTTSRSFSPPEGERTPMASPRAPQHSADNIHSVSLTLHNEGSLKLQRTDSTPPTAKPSAPSRSISETPGPTAAGQSPKVALKAFRASSGSQAVNGLQITGNVTNHKPSAAAENHVQDSRINTEGDAQRWNCLHQEETVREQKGNEQDSSDAPFDFHQVQEMSIQSQQGDKESTTNSVAASDSTEEIFKALSRPPGVSPLEPPQRASLQRCRSLPLPPSTLTALALLLPASVEMGQASSSVRLRSGGSTSCRRKRLLRPGSEPLQVNMLISGGSVVNAEAVWDHVTMADRELAFKAGDVIKVLDASNKDWWWGQIDEEEGWFPASFVRVEPHPPQPQTKQVFYINPIATPRFQNTTSKLWVNQEDGAAEPAEGSSEVQNGHLDPTNDCLCLGSPLQNRDQMRANVINEIMSTERHYIKHLKDICEGYLRQCRKRVDMFNDDQLKVIFGNIEDIYRFQMGFVRDLEKQYNTEEPHLSEIGPCFLEHQDGFWIYSEYCNNHLDACMELSKLMRDGRYQHFFEACRLLQQMIDIAIDGFLLTPVQKICKYPLQLAELLKYTAQDHSDYRYVAAALAVMRNVTQQINERKRRLENIDKIAQWQASVLDWEGDDILDRSSELIYTGELSWIYQPYGRSQQRIFFLFDHQLVLCKKDLIRRDILYYKGRIDMDRYEVRDAIDGRDDDFNVSVKNAFKLYNKDSEEIHIFLAKKPEEKIRWLRAFHEERKMVQEDEKIGFEISEYQKRQAAMTVRKVTKQKGVNRCTPPSYPPPQDPLSAGQYEVTEDMAQGEVFEFSQSKRGQGPFWQNFSRLAPFKK</sequence>
<dbReference type="InterPro" id="IPR000219">
    <property type="entry name" value="DH_dom"/>
</dbReference>
<dbReference type="Pfam" id="PF22697">
    <property type="entry name" value="SOS1_NGEF_PH"/>
    <property type="match status" value="1"/>
</dbReference>
<feature type="region of interest" description="Disordered" evidence="13">
    <location>
        <begin position="378"/>
        <end position="415"/>
    </location>
</feature>
<feature type="region of interest" description="Disordered" evidence="13">
    <location>
        <begin position="497"/>
        <end position="519"/>
    </location>
</feature>
<evidence type="ECO:0000256" key="1">
    <source>
        <dbReference type="ARBA" id="ARBA00004496"/>
    </source>
</evidence>
<comment type="subunit">
    <text evidence="2">Interacts with GPHN.</text>
</comment>
<dbReference type="FunFam" id="2.30.29.30:FF:000015">
    <property type="entry name" value="Rho guanine nucleotide exchange factor 9"/>
    <property type="match status" value="1"/>
</dbReference>
<feature type="compositionally biased region" description="Polar residues" evidence="13">
    <location>
        <begin position="497"/>
        <end position="518"/>
    </location>
</feature>
<dbReference type="InterPro" id="IPR035899">
    <property type="entry name" value="DBL_dom_sf"/>
</dbReference>
<dbReference type="InterPro" id="IPR001452">
    <property type="entry name" value="SH3_domain"/>
</dbReference>
<dbReference type="InterPro" id="IPR011993">
    <property type="entry name" value="PH-like_dom_sf"/>
</dbReference>
<dbReference type="AlphaFoldDB" id="A0A3Q2DTW2"/>
<protein>
    <recommendedName>
        <fullName evidence="3">Rho guanine nucleotide exchange factor 9</fullName>
    </recommendedName>
    <alternativeName>
        <fullName evidence="8">Collybistin</fullName>
    </alternativeName>
    <alternativeName>
        <fullName evidence="9">Rac/Cdc42 guanine nucleotide exchange factor 9</fullName>
    </alternativeName>
</protein>
<reference evidence="17" key="1">
    <citation type="submission" date="2025-08" db="UniProtKB">
        <authorList>
            <consortium name="Ensembl"/>
        </authorList>
    </citation>
    <scope>IDENTIFICATION</scope>
</reference>
<evidence type="ECO:0000313" key="18">
    <source>
        <dbReference type="Proteomes" id="UP000265020"/>
    </source>
</evidence>
<keyword evidence="4 12" id="KW-0728">SH3 domain</keyword>
<dbReference type="InterPro" id="IPR055251">
    <property type="entry name" value="SOS1_NGEF_PH"/>
</dbReference>
<feature type="domain" description="DH" evidence="16">
    <location>
        <begin position="737"/>
        <end position="921"/>
    </location>
</feature>
<dbReference type="SMART" id="SM00325">
    <property type="entry name" value="RhoGEF"/>
    <property type="match status" value="1"/>
</dbReference>
<evidence type="ECO:0000256" key="3">
    <source>
        <dbReference type="ARBA" id="ARBA00017486"/>
    </source>
</evidence>
<dbReference type="FunFam" id="2.30.30.40:FF:000037">
    <property type="entry name" value="Rho guanine nucleotide exchange factor 9"/>
    <property type="match status" value="1"/>
</dbReference>
<keyword evidence="6" id="KW-0344">Guanine-nucleotide releasing factor</keyword>
<feature type="region of interest" description="Disordered" evidence="13">
    <location>
        <begin position="46"/>
        <end position="67"/>
    </location>
</feature>
<dbReference type="Gene3D" id="1.20.900.10">
    <property type="entry name" value="Dbl homology (DH) domain"/>
    <property type="match status" value="1"/>
</dbReference>
<dbReference type="CDD" id="cd11975">
    <property type="entry name" value="SH3_ARHGEF9"/>
    <property type="match status" value="1"/>
</dbReference>
<dbReference type="GO" id="GO:0014069">
    <property type="term" value="C:postsynaptic density"/>
    <property type="evidence" value="ECO:0007669"/>
    <property type="project" value="UniProtKB-SubCell"/>
</dbReference>
<dbReference type="Proteomes" id="UP000265020">
    <property type="component" value="Unassembled WGS sequence"/>
</dbReference>
<dbReference type="Pfam" id="PF07653">
    <property type="entry name" value="SH3_2"/>
    <property type="match status" value="1"/>
</dbReference>
<dbReference type="InterPro" id="IPR035728">
    <property type="entry name" value="ARHGEF9_SH3"/>
</dbReference>
<feature type="domain" description="PH" evidence="15">
    <location>
        <begin position="952"/>
        <end position="1059"/>
    </location>
</feature>
<dbReference type="SMART" id="SM00326">
    <property type="entry name" value="SH3"/>
    <property type="match status" value="1"/>
</dbReference>
<evidence type="ECO:0000256" key="4">
    <source>
        <dbReference type="ARBA" id="ARBA00022443"/>
    </source>
</evidence>
<dbReference type="RefSeq" id="XP_015256686.1">
    <property type="nucleotide sequence ID" value="XM_015401200.1"/>
</dbReference>
<dbReference type="CTD" id="23229"/>
<dbReference type="OrthoDB" id="660555at2759"/>
<dbReference type="PANTHER" id="PTHR47544">
    <property type="entry name" value="RHO GUANINE NUCLEOTIDE EXCHANGE FACTOR 4"/>
    <property type="match status" value="1"/>
</dbReference>
<comment type="function">
    <text evidence="11">Acts as a guanine nucleotide exchange factor (GEF) for CDC42. Promotes formation of GPHN clusters.</text>
</comment>
<dbReference type="GO" id="GO:0005737">
    <property type="term" value="C:cytoplasm"/>
    <property type="evidence" value="ECO:0007669"/>
    <property type="project" value="UniProtKB-SubCell"/>
</dbReference>
<keyword evidence="7" id="KW-0770">Synapse</keyword>
<keyword evidence="18" id="KW-1185">Reference proteome</keyword>
<dbReference type="Gene3D" id="2.30.30.40">
    <property type="entry name" value="SH3 Domains"/>
    <property type="match status" value="1"/>
</dbReference>
<evidence type="ECO:0000256" key="7">
    <source>
        <dbReference type="ARBA" id="ARBA00023018"/>
    </source>
</evidence>
<comment type="subcellular location">
    <subcellularLocation>
        <location evidence="1">Cytoplasm</location>
    </subcellularLocation>
    <subcellularLocation>
        <location evidence="10">Postsynaptic density</location>
    </subcellularLocation>
</comment>
<dbReference type="CDD" id="cd00160">
    <property type="entry name" value="RhoGEF"/>
    <property type="match status" value="1"/>
</dbReference>
<dbReference type="InterPro" id="IPR001849">
    <property type="entry name" value="PH_domain"/>
</dbReference>
<dbReference type="Pfam" id="PF00621">
    <property type="entry name" value="RhoGEF"/>
    <property type="match status" value="1"/>
</dbReference>
<evidence type="ECO:0000256" key="10">
    <source>
        <dbReference type="ARBA" id="ARBA00034105"/>
    </source>
</evidence>
<reference evidence="17" key="2">
    <citation type="submission" date="2025-09" db="UniProtKB">
        <authorList>
            <consortium name="Ensembl"/>
        </authorList>
    </citation>
    <scope>IDENTIFICATION</scope>
</reference>
<dbReference type="InterPro" id="IPR036028">
    <property type="entry name" value="SH3-like_dom_sf"/>
</dbReference>
<dbReference type="GeneID" id="107102048"/>
<evidence type="ECO:0000259" key="16">
    <source>
        <dbReference type="PROSITE" id="PS50010"/>
    </source>
</evidence>
<evidence type="ECO:0000256" key="6">
    <source>
        <dbReference type="ARBA" id="ARBA00022658"/>
    </source>
</evidence>
<evidence type="ECO:0000259" key="15">
    <source>
        <dbReference type="PROSITE" id="PS50003"/>
    </source>
</evidence>
<proteinExistence type="predicted"/>
<dbReference type="CDD" id="cd01224">
    <property type="entry name" value="PH_Collybistin_ASEF"/>
    <property type="match status" value="1"/>
</dbReference>
<organism evidence="17 18">
    <name type="scientific">Cyprinodon variegatus</name>
    <name type="common">Sheepshead minnow</name>
    <dbReference type="NCBI Taxonomy" id="28743"/>
    <lineage>
        <taxon>Eukaryota</taxon>
        <taxon>Metazoa</taxon>
        <taxon>Chordata</taxon>
        <taxon>Craniata</taxon>
        <taxon>Vertebrata</taxon>
        <taxon>Euteleostomi</taxon>
        <taxon>Actinopterygii</taxon>
        <taxon>Neopterygii</taxon>
        <taxon>Teleostei</taxon>
        <taxon>Neoteleostei</taxon>
        <taxon>Acanthomorphata</taxon>
        <taxon>Ovalentaria</taxon>
        <taxon>Atherinomorphae</taxon>
        <taxon>Cyprinodontiformes</taxon>
        <taxon>Cyprinodontidae</taxon>
        <taxon>Cyprinodon</taxon>
    </lineage>
</organism>
<dbReference type="PROSITE" id="PS50010">
    <property type="entry name" value="DH_2"/>
    <property type="match status" value="1"/>
</dbReference>
<dbReference type="Gene3D" id="2.30.29.30">
    <property type="entry name" value="Pleckstrin-homology domain (PH domain)/Phosphotyrosine-binding domain (PTB)"/>
    <property type="match status" value="1"/>
</dbReference>
<evidence type="ECO:0000256" key="9">
    <source>
        <dbReference type="ARBA" id="ARBA00032237"/>
    </source>
</evidence>
<dbReference type="SUPFAM" id="SSF50729">
    <property type="entry name" value="PH domain-like"/>
    <property type="match status" value="1"/>
</dbReference>
<dbReference type="PROSITE" id="PS50003">
    <property type="entry name" value="PH_DOMAIN"/>
    <property type="match status" value="1"/>
</dbReference>
<feature type="region of interest" description="Disordered" evidence="13">
    <location>
        <begin position="298"/>
        <end position="320"/>
    </location>
</feature>
<feature type="compositionally biased region" description="Low complexity" evidence="13">
    <location>
        <begin position="220"/>
        <end position="231"/>
    </location>
</feature>
<feature type="region of interest" description="Disordered" evidence="13">
    <location>
        <begin position="208"/>
        <end position="253"/>
    </location>
</feature>
<accession>A0A3Q2DTW2</accession>
<evidence type="ECO:0000256" key="11">
    <source>
        <dbReference type="ARBA" id="ARBA00043844"/>
    </source>
</evidence>
<dbReference type="GO" id="GO:0005085">
    <property type="term" value="F:guanyl-nucleotide exchange factor activity"/>
    <property type="evidence" value="ECO:0007669"/>
    <property type="project" value="UniProtKB-KW"/>
</dbReference>
<dbReference type="GeneTree" id="ENSGT00940000154103"/>
<evidence type="ECO:0000256" key="5">
    <source>
        <dbReference type="ARBA" id="ARBA00022490"/>
    </source>
</evidence>
<feature type="domain" description="SH3" evidence="14">
    <location>
        <begin position="609"/>
        <end position="668"/>
    </location>
</feature>